<dbReference type="Gene3D" id="3.40.225.10">
    <property type="entry name" value="Class II aldolase/adducin N-terminal domain"/>
    <property type="match status" value="1"/>
</dbReference>
<feature type="region of interest" description="Disordered" evidence="1">
    <location>
        <begin position="1"/>
        <end position="31"/>
    </location>
</feature>
<name>A0AAN6JF68_9PEZI</name>
<gene>
    <name evidence="3" type="ORF">LTR82_001435</name>
</gene>
<dbReference type="NCBIfam" id="NF004855">
    <property type="entry name" value="PRK06208.1"/>
    <property type="match status" value="1"/>
</dbReference>
<organism evidence="3 4">
    <name type="scientific">Friedmanniomyces endolithicus</name>
    <dbReference type="NCBI Taxonomy" id="329885"/>
    <lineage>
        <taxon>Eukaryota</taxon>
        <taxon>Fungi</taxon>
        <taxon>Dikarya</taxon>
        <taxon>Ascomycota</taxon>
        <taxon>Pezizomycotina</taxon>
        <taxon>Dothideomycetes</taxon>
        <taxon>Dothideomycetidae</taxon>
        <taxon>Mycosphaerellales</taxon>
        <taxon>Teratosphaeriaceae</taxon>
        <taxon>Friedmanniomyces</taxon>
    </lineage>
</organism>
<evidence type="ECO:0000259" key="2">
    <source>
        <dbReference type="SMART" id="SM01007"/>
    </source>
</evidence>
<dbReference type="Pfam" id="PF00596">
    <property type="entry name" value="Aldolase_II"/>
    <property type="match status" value="1"/>
</dbReference>
<dbReference type="SUPFAM" id="SSF53639">
    <property type="entry name" value="AraD/HMP-PK domain-like"/>
    <property type="match status" value="1"/>
</dbReference>
<proteinExistence type="predicted"/>
<dbReference type="Proteomes" id="UP001168146">
    <property type="component" value="Unassembled WGS sequence"/>
</dbReference>
<dbReference type="InterPro" id="IPR051017">
    <property type="entry name" value="Aldolase-II_Adducin_sf"/>
</dbReference>
<sequence length="310" mass="33989">MAPHATESSTVEGFNGHGMEPVNAGEAPLEPGVKKSVAQGKMVEFPRPPKFDDKYKERDYLKGRLAAAFRIFGKNGFDEGVAGHITMRDPVEPDSFWAIGMLMEVVKVNPFGVAFSHINKSDLIRVGPNGKVVDGGDVRLLNTAAYMIHHAVHVARPDVVCAAHSHSIYGRTWCTLGRKLDTITQDACAFHNDHVTYNSFNGVVLVEKEGQDIAACLGNKKAALLQNHGLLTVGKTIEEAVFWFVSMERCCHSQLMAEAAAAYTGQKLVIIDDEQAEYTKRTVGSPAAGWFNAKPMFDMIHRETQGAYLQ</sequence>
<dbReference type="GO" id="GO:0051015">
    <property type="term" value="F:actin filament binding"/>
    <property type="evidence" value="ECO:0007669"/>
    <property type="project" value="TreeGrafter"/>
</dbReference>
<dbReference type="PANTHER" id="PTHR10672">
    <property type="entry name" value="ADDUCIN"/>
    <property type="match status" value="1"/>
</dbReference>
<dbReference type="InterPro" id="IPR036409">
    <property type="entry name" value="Aldolase_II/adducin_N_sf"/>
</dbReference>
<reference evidence="3" key="1">
    <citation type="submission" date="2021-12" db="EMBL/GenBank/DDBJ databases">
        <title>Black yeast isolated from Biological Soil Crust.</title>
        <authorList>
            <person name="Kurbessoian T."/>
        </authorList>
    </citation>
    <scope>NUCLEOTIDE SEQUENCE</scope>
    <source>
        <strain evidence="3">CCFEE 5208</strain>
    </source>
</reference>
<dbReference type="AlphaFoldDB" id="A0AAN6JF68"/>
<dbReference type="InterPro" id="IPR001303">
    <property type="entry name" value="Aldolase_II/adducin_N"/>
</dbReference>
<dbReference type="SMART" id="SM01007">
    <property type="entry name" value="Aldolase_II"/>
    <property type="match status" value="1"/>
</dbReference>
<evidence type="ECO:0000313" key="4">
    <source>
        <dbReference type="Proteomes" id="UP001168146"/>
    </source>
</evidence>
<dbReference type="FunFam" id="3.40.225.10:FF:000009">
    <property type="entry name" value="Class II aldolase/adducin N-terminal"/>
    <property type="match status" value="1"/>
</dbReference>
<dbReference type="PANTHER" id="PTHR10672:SF41">
    <property type="entry name" value="CLASS II ALDOLASE_ADDUCIN DOMAIN PROTEIN (AFU_ORTHOLOGUE AFUA_3G01330)"/>
    <property type="match status" value="1"/>
</dbReference>
<evidence type="ECO:0000256" key="1">
    <source>
        <dbReference type="SAM" id="MobiDB-lite"/>
    </source>
</evidence>
<protein>
    <recommendedName>
        <fullName evidence="2">Class II aldolase/adducin N-terminal domain-containing protein</fullName>
    </recommendedName>
</protein>
<feature type="domain" description="Class II aldolase/adducin N-terminal" evidence="2">
    <location>
        <begin position="63"/>
        <end position="255"/>
    </location>
</feature>
<feature type="compositionally biased region" description="Polar residues" evidence="1">
    <location>
        <begin position="1"/>
        <end position="12"/>
    </location>
</feature>
<accession>A0AAN6JF68</accession>
<dbReference type="EMBL" id="JASUXU010000002">
    <property type="protein sequence ID" value="KAK0327917.1"/>
    <property type="molecule type" value="Genomic_DNA"/>
</dbReference>
<comment type="caution">
    <text evidence="3">The sequence shown here is derived from an EMBL/GenBank/DDBJ whole genome shotgun (WGS) entry which is preliminary data.</text>
</comment>
<evidence type="ECO:0000313" key="3">
    <source>
        <dbReference type="EMBL" id="KAK0327917.1"/>
    </source>
</evidence>
<dbReference type="GO" id="GO:0005856">
    <property type="term" value="C:cytoskeleton"/>
    <property type="evidence" value="ECO:0007669"/>
    <property type="project" value="TreeGrafter"/>
</dbReference>